<evidence type="ECO:0000259" key="2">
    <source>
        <dbReference type="PROSITE" id="PS50042"/>
    </source>
</evidence>
<feature type="compositionally biased region" description="Polar residues" evidence="1">
    <location>
        <begin position="74"/>
        <end position="87"/>
    </location>
</feature>
<sequence length="895" mass="100724">MHGPPLASESSGCTPSTRTYSAGSTLGSARGSSAHSHRRIRHELNYPATTEWAFLKNTPQTIDKRHQYRPVQPSRPSTARDSATSETIKLPQRPATSRGIKSQIRNHEQLELLTPRNASLVIQEAVRREQNQEDYVDPLIGRSVEPRGQLGRDGKTSSDGVETKTIELLSRARVVTTAAMNATERLRLRAFQSRANGEYDRAIKFYTRLSTARPNESEAKFHLAVCLERTGQFAPALAAYKQVQKLAGGQHAFAYYNMGNLCMRAEKIPQAIDYFTPAYRKNGDFEKAARDYVHVQKCAEGMSSTTLADESAMYTDERLYQTVKRAVSPRKAHPKTLISDDEDELSKELDIDAQSPNQDDELQSEEEEVEDALTAWTLRRCFEIARLPPCERSESDLQCLTDFMQKRFLVCAALHPAVCKLLCRELVLSPEGALPARTPIFMENDECADDTPRDHTLYFIFQGRVSASKTAGRMFQPSLQRTDSPEEDLEETQEDLDEDRRHEEEITWESPWNTCRTLVSTEWKQSQLELYDLERGDIFGHQGKFTNAPRAYSAVTTTSCVIGALSWQQWCQIDRAQHDAEVKYHHCLVILFKMTFLLVRFQRDRVTRFLAMTPAFHSIPTADIHSLAHLATVTKVVGSKAVCCEGQYVDGLFVVREGELCQFSPCGLRSPPDMSVSFNLSGTLSEPQHARVFFTQLENSGDPLRFLRVNEAYHGFLPQNYVLSKQRELLRLATARPKVRNVRRASILLNCMGTGKGTSTAKPVALSLRRGDCFGVSSSWVPPRQSRQEKKPLSGVACAKSALVSVSTAELLFLSSKDLLQGLSVESRSQLHRNLQEIALMDSKRILKTDLSLVSRSRGPPGGRRSANLLEQLVHDKHWSKFKEDLVESVLHGRT</sequence>
<reference evidence="3 4" key="1">
    <citation type="journal article" date="2017" name="Genome Biol. Evol.">
        <title>Phytophthora megakarya and P. palmivora, closely related causal agents of cacao black pod rot, underwent increases in genome sizes and gene numbers by different mechanisms.</title>
        <authorList>
            <person name="Ali S.S."/>
            <person name="Shao J."/>
            <person name="Lary D.J."/>
            <person name="Kronmiller B."/>
            <person name="Shen D."/>
            <person name="Strem M.D."/>
            <person name="Amoako-Attah I."/>
            <person name="Akrofi A.Y."/>
            <person name="Begoude B.A."/>
            <person name="Ten Hoopen G.M."/>
            <person name="Coulibaly K."/>
            <person name="Kebe B.I."/>
            <person name="Melnick R.L."/>
            <person name="Guiltinan M.J."/>
            <person name="Tyler B.M."/>
            <person name="Meinhardt L.W."/>
            <person name="Bailey B.A."/>
        </authorList>
    </citation>
    <scope>NUCLEOTIDE SEQUENCE [LARGE SCALE GENOMIC DNA]</scope>
    <source>
        <strain evidence="4">sbr112.9</strain>
    </source>
</reference>
<evidence type="ECO:0000256" key="1">
    <source>
        <dbReference type="SAM" id="MobiDB-lite"/>
    </source>
</evidence>
<feature type="compositionally biased region" description="Polar residues" evidence="1">
    <location>
        <begin position="8"/>
        <end position="26"/>
    </location>
</feature>
<keyword evidence="4" id="KW-1185">Reference proteome</keyword>
<dbReference type="PROSITE" id="PS50042">
    <property type="entry name" value="CNMP_BINDING_3"/>
    <property type="match status" value="1"/>
</dbReference>
<dbReference type="InterPro" id="IPR019734">
    <property type="entry name" value="TPR_rpt"/>
</dbReference>
<proteinExistence type="predicted"/>
<feature type="region of interest" description="Disordered" evidence="1">
    <location>
        <begin position="476"/>
        <end position="503"/>
    </location>
</feature>
<feature type="region of interest" description="Disordered" evidence="1">
    <location>
        <begin position="325"/>
        <end position="344"/>
    </location>
</feature>
<accession>A0A2P4X533</accession>
<dbReference type="SMART" id="SM00028">
    <property type="entry name" value="TPR"/>
    <property type="match status" value="3"/>
</dbReference>
<dbReference type="AlphaFoldDB" id="A0A2P4X533"/>
<organism evidence="3 4">
    <name type="scientific">Phytophthora palmivora</name>
    <dbReference type="NCBI Taxonomy" id="4796"/>
    <lineage>
        <taxon>Eukaryota</taxon>
        <taxon>Sar</taxon>
        <taxon>Stramenopiles</taxon>
        <taxon>Oomycota</taxon>
        <taxon>Peronosporomycetes</taxon>
        <taxon>Peronosporales</taxon>
        <taxon>Peronosporaceae</taxon>
        <taxon>Phytophthora</taxon>
    </lineage>
</organism>
<evidence type="ECO:0000313" key="3">
    <source>
        <dbReference type="EMBL" id="POM60663.1"/>
    </source>
</evidence>
<dbReference type="EMBL" id="NCKW01016841">
    <property type="protein sequence ID" value="POM60663.1"/>
    <property type="molecule type" value="Genomic_DNA"/>
</dbReference>
<dbReference type="InterPro" id="IPR014710">
    <property type="entry name" value="RmlC-like_jellyroll"/>
</dbReference>
<evidence type="ECO:0000313" key="4">
    <source>
        <dbReference type="Proteomes" id="UP000237271"/>
    </source>
</evidence>
<dbReference type="InterPro" id="IPR018490">
    <property type="entry name" value="cNMP-bd_dom_sf"/>
</dbReference>
<feature type="domain" description="Cyclic nucleotide-binding" evidence="2">
    <location>
        <begin position="533"/>
        <end position="573"/>
    </location>
</feature>
<gene>
    <name evidence="3" type="ORF">PHPALM_30451</name>
</gene>
<dbReference type="SUPFAM" id="SSF48452">
    <property type="entry name" value="TPR-like"/>
    <property type="match status" value="1"/>
</dbReference>
<dbReference type="Proteomes" id="UP000237271">
    <property type="component" value="Unassembled WGS sequence"/>
</dbReference>
<name>A0A2P4X533_9STRA</name>
<dbReference type="Gene3D" id="2.60.120.10">
    <property type="entry name" value="Jelly Rolls"/>
    <property type="match status" value="2"/>
</dbReference>
<protein>
    <recommendedName>
        <fullName evidence="2">Cyclic nucleotide-binding domain-containing protein</fullName>
    </recommendedName>
</protein>
<dbReference type="InterPro" id="IPR011990">
    <property type="entry name" value="TPR-like_helical_dom_sf"/>
</dbReference>
<feature type="compositionally biased region" description="Acidic residues" evidence="1">
    <location>
        <begin position="485"/>
        <end position="497"/>
    </location>
</feature>
<feature type="region of interest" description="Disordered" evidence="1">
    <location>
        <begin position="1"/>
        <end position="39"/>
    </location>
</feature>
<dbReference type="Gene3D" id="1.25.40.10">
    <property type="entry name" value="Tetratricopeptide repeat domain"/>
    <property type="match status" value="1"/>
</dbReference>
<comment type="caution">
    <text evidence="3">The sequence shown here is derived from an EMBL/GenBank/DDBJ whole genome shotgun (WGS) entry which is preliminary data.</text>
</comment>
<dbReference type="SUPFAM" id="SSF51206">
    <property type="entry name" value="cAMP-binding domain-like"/>
    <property type="match status" value="2"/>
</dbReference>
<dbReference type="InterPro" id="IPR000595">
    <property type="entry name" value="cNMP-bd_dom"/>
</dbReference>
<dbReference type="OrthoDB" id="9450131at2759"/>
<dbReference type="Pfam" id="PF12895">
    <property type="entry name" value="ANAPC3"/>
    <property type="match status" value="1"/>
</dbReference>
<feature type="region of interest" description="Disordered" evidence="1">
    <location>
        <begin position="61"/>
        <end position="100"/>
    </location>
</feature>